<comment type="caution">
    <text evidence="2">The sequence shown here is derived from an EMBL/GenBank/DDBJ whole genome shotgun (WGS) entry which is preliminary data.</text>
</comment>
<feature type="region of interest" description="Disordered" evidence="1">
    <location>
        <begin position="131"/>
        <end position="162"/>
    </location>
</feature>
<gene>
    <name evidence="2" type="ORF">P4U43_16645</name>
</gene>
<dbReference type="EMBL" id="JAROKN010000080">
    <property type="protein sequence ID" value="MDF9279420.1"/>
    <property type="molecule type" value="Genomic_DNA"/>
</dbReference>
<keyword evidence="3" id="KW-1185">Reference proteome</keyword>
<feature type="region of interest" description="Disordered" evidence="1">
    <location>
        <begin position="1"/>
        <end position="57"/>
    </location>
</feature>
<evidence type="ECO:0008006" key="4">
    <source>
        <dbReference type="Google" id="ProtNLM"/>
    </source>
</evidence>
<feature type="compositionally biased region" description="Low complexity" evidence="1">
    <location>
        <begin position="142"/>
        <end position="162"/>
    </location>
</feature>
<name>A0ABT6D0Y8_9MICC</name>
<protein>
    <recommendedName>
        <fullName evidence="4">Scaffolding protein</fullName>
    </recommendedName>
</protein>
<evidence type="ECO:0000313" key="3">
    <source>
        <dbReference type="Proteomes" id="UP001220456"/>
    </source>
</evidence>
<organism evidence="2 3">
    <name type="scientific">Arthrobacter vasquezii</name>
    <dbReference type="NCBI Taxonomy" id="2977629"/>
    <lineage>
        <taxon>Bacteria</taxon>
        <taxon>Bacillati</taxon>
        <taxon>Actinomycetota</taxon>
        <taxon>Actinomycetes</taxon>
        <taxon>Micrococcales</taxon>
        <taxon>Micrococcaceae</taxon>
        <taxon>Arthrobacter</taxon>
    </lineage>
</organism>
<proteinExistence type="predicted"/>
<sequence>MSELIAADGTPEEVLPGAPAVTAHEDPKVVPEVTPAPNDAPERNLSPEPAEEEPKTFPLDYVQKLRDESAKYRQRAAKTEELGKRLHVALVEKSGRLQDASDLPYDEAFLDDPDALSAAIDALLTAKPHLASRKPSGVIPQGATATPSSGSLSGLLRRNAGL</sequence>
<evidence type="ECO:0000256" key="1">
    <source>
        <dbReference type="SAM" id="MobiDB-lite"/>
    </source>
</evidence>
<dbReference type="Proteomes" id="UP001220456">
    <property type="component" value="Unassembled WGS sequence"/>
</dbReference>
<reference evidence="2 3" key="1">
    <citation type="journal article" date="2023" name="Int. J. Syst. Evol. Microbiol.">
        <title>Arthrobacter vasquezii sp. nov., isolated from a soil sample from Union Glacier, Antarctica.</title>
        <authorList>
            <person name="Valenzuela-Ibaceta F."/>
            <person name="Carrasco V."/>
            <person name="Lagos-Moraga S."/>
            <person name="Dietz-Vargas C."/>
            <person name="Navarro C.A."/>
            <person name="Perez-Donoso J.M."/>
        </authorList>
    </citation>
    <scope>NUCLEOTIDE SEQUENCE [LARGE SCALE GENOMIC DNA]</scope>
    <source>
        <strain evidence="2 3">EH-1B-1</strain>
    </source>
</reference>
<evidence type="ECO:0000313" key="2">
    <source>
        <dbReference type="EMBL" id="MDF9279420.1"/>
    </source>
</evidence>
<dbReference type="RefSeq" id="WP_277359730.1">
    <property type="nucleotide sequence ID" value="NZ_JAROKN010000080.1"/>
</dbReference>
<accession>A0ABT6D0Y8</accession>